<gene>
    <name evidence="2" type="ORF">PG986_013733</name>
</gene>
<reference evidence="2 3" key="1">
    <citation type="submission" date="2023-01" db="EMBL/GenBank/DDBJ databases">
        <title>Analysis of 21 Apiospora genomes using comparative genomics revels a genus with tremendous synthesis potential of carbohydrate active enzymes and secondary metabolites.</title>
        <authorList>
            <person name="Sorensen T."/>
        </authorList>
    </citation>
    <scope>NUCLEOTIDE SEQUENCE [LARGE SCALE GENOMIC DNA]</scope>
    <source>
        <strain evidence="2 3">CBS 24483</strain>
    </source>
</reference>
<dbReference type="GeneID" id="92083017"/>
<keyword evidence="3" id="KW-1185">Reference proteome</keyword>
<feature type="compositionally biased region" description="Basic and acidic residues" evidence="1">
    <location>
        <begin position="119"/>
        <end position="129"/>
    </location>
</feature>
<accession>A0ABR1PWY8</accession>
<feature type="region of interest" description="Disordered" evidence="1">
    <location>
        <begin position="87"/>
        <end position="129"/>
    </location>
</feature>
<feature type="compositionally biased region" description="Low complexity" evidence="1">
    <location>
        <begin position="87"/>
        <end position="106"/>
    </location>
</feature>
<comment type="caution">
    <text evidence="2">The sequence shown here is derived from an EMBL/GenBank/DDBJ whole genome shotgun (WGS) entry which is preliminary data.</text>
</comment>
<evidence type="ECO:0000313" key="3">
    <source>
        <dbReference type="Proteomes" id="UP001391051"/>
    </source>
</evidence>
<organism evidence="2 3">
    <name type="scientific">Apiospora aurea</name>
    <dbReference type="NCBI Taxonomy" id="335848"/>
    <lineage>
        <taxon>Eukaryota</taxon>
        <taxon>Fungi</taxon>
        <taxon>Dikarya</taxon>
        <taxon>Ascomycota</taxon>
        <taxon>Pezizomycotina</taxon>
        <taxon>Sordariomycetes</taxon>
        <taxon>Xylariomycetidae</taxon>
        <taxon>Amphisphaeriales</taxon>
        <taxon>Apiosporaceae</taxon>
        <taxon>Apiospora</taxon>
    </lineage>
</organism>
<protein>
    <submittedName>
        <fullName evidence="2">Uncharacterized protein</fullName>
    </submittedName>
</protein>
<evidence type="ECO:0000313" key="2">
    <source>
        <dbReference type="EMBL" id="KAK7941346.1"/>
    </source>
</evidence>
<sequence length="129" mass="13706">MSASGSTSDLHPLIRASPVLYRVFRPAKRIVLLNILTRDLGPAALQDGIAAALAARYSLRDLLGAGLLAKNTRDNYHRIRATALSYRGAAPRPQGAADPAAPAAPEEAPPARPRAPRRAVPDADRLRDG</sequence>
<evidence type="ECO:0000256" key="1">
    <source>
        <dbReference type="SAM" id="MobiDB-lite"/>
    </source>
</evidence>
<dbReference type="Proteomes" id="UP001391051">
    <property type="component" value="Unassembled WGS sequence"/>
</dbReference>
<proteinExistence type="predicted"/>
<name>A0ABR1PWY8_9PEZI</name>
<dbReference type="RefSeq" id="XP_066694098.1">
    <property type="nucleotide sequence ID" value="XM_066849955.1"/>
</dbReference>
<dbReference type="EMBL" id="JAQQWE010000009">
    <property type="protein sequence ID" value="KAK7941346.1"/>
    <property type="molecule type" value="Genomic_DNA"/>
</dbReference>